<organism evidence="2 3">
    <name type="scientific">Deinococcus enclensis</name>
    <dbReference type="NCBI Taxonomy" id="1049582"/>
    <lineage>
        <taxon>Bacteria</taxon>
        <taxon>Thermotogati</taxon>
        <taxon>Deinococcota</taxon>
        <taxon>Deinococci</taxon>
        <taxon>Deinococcales</taxon>
        <taxon>Deinococcaceae</taxon>
        <taxon>Deinococcus</taxon>
    </lineage>
</organism>
<evidence type="ECO:0000313" key="3">
    <source>
        <dbReference type="Proteomes" id="UP001232163"/>
    </source>
</evidence>
<dbReference type="Proteomes" id="UP001232163">
    <property type="component" value="Unassembled WGS sequence"/>
</dbReference>
<dbReference type="RefSeq" id="WP_307466844.1">
    <property type="nucleotide sequence ID" value="NZ_JAURUR010000009.1"/>
</dbReference>
<dbReference type="InterPro" id="IPR012347">
    <property type="entry name" value="Ferritin-like"/>
</dbReference>
<gene>
    <name evidence="2" type="ORF">QO006_002639</name>
</gene>
<dbReference type="Gene3D" id="1.20.1260.10">
    <property type="match status" value="1"/>
</dbReference>
<reference evidence="2 3" key="1">
    <citation type="submission" date="2023-07" db="EMBL/GenBank/DDBJ databases">
        <title>Genomic Encyclopedia of Type Strains, Phase IV (KMG-IV): sequencing the most valuable type-strain genomes for metagenomic binning, comparative biology and taxonomic classification.</title>
        <authorList>
            <person name="Goeker M."/>
        </authorList>
    </citation>
    <scope>NUCLEOTIDE SEQUENCE [LARGE SCALE GENOMIC DNA]</scope>
    <source>
        <strain evidence="2 3">NIO-1023</strain>
    </source>
</reference>
<accession>A0ABT9MFG3</accession>
<dbReference type="PANTHER" id="PTHR36933">
    <property type="entry name" value="SLL0788 PROTEIN"/>
    <property type="match status" value="1"/>
</dbReference>
<protein>
    <submittedName>
        <fullName evidence="2">Uncharacterized protein (DUF305 family)</fullName>
    </submittedName>
</protein>
<evidence type="ECO:0000313" key="2">
    <source>
        <dbReference type="EMBL" id="MDP9765191.1"/>
    </source>
</evidence>
<proteinExistence type="predicted"/>
<sequence length="206" mass="22149">MTWARRGAVGLGGLLVGGALGAFVVPARQGTPTDGSADVRFVRDMSAHHAQAVDMSVILLKRAHDPAVKLLAQDIALTQQAQIGQMSGWLTAWHLPVAGPRPPMFGMDRTAMGMATPAEVRTLESLPVPEAESRFLLLMRRHHLGGVAMARNVLPEARQPLVQAFARRVVASQTAEVRSIDAMLEDRQIAPPAGAEVTGMEHLDHH</sequence>
<dbReference type="PANTHER" id="PTHR36933:SF1">
    <property type="entry name" value="SLL0788 PROTEIN"/>
    <property type="match status" value="1"/>
</dbReference>
<keyword evidence="3" id="KW-1185">Reference proteome</keyword>
<dbReference type="Pfam" id="PF03713">
    <property type="entry name" value="DUF305"/>
    <property type="match status" value="1"/>
</dbReference>
<name>A0ABT9MFG3_9DEIO</name>
<dbReference type="EMBL" id="JAURUR010000009">
    <property type="protein sequence ID" value="MDP9765191.1"/>
    <property type="molecule type" value="Genomic_DNA"/>
</dbReference>
<comment type="caution">
    <text evidence="2">The sequence shown here is derived from an EMBL/GenBank/DDBJ whole genome shotgun (WGS) entry which is preliminary data.</text>
</comment>
<feature type="domain" description="DUF305" evidence="1">
    <location>
        <begin position="38"/>
        <end position="184"/>
    </location>
</feature>
<evidence type="ECO:0000259" key="1">
    <source>
        <dbReference type="Pfam" id="PF03713"/>
    </source>
</evidence>
<dbReference type="InterPro" id="IPR005183">
    <property type="entry name" value="DUF305_CopM-like"/>
</dbReference>